<dbReference type="EMBL" id="JAMKFB020000016">
    <property type="protein sequence ID" value="KAL0173067.1"/>
    <property type="molecule type" value="Genomic_DNA"/>
</dbReference>
<proteinExistence type="predicted"/>
<dbReference type="AlphaFoldDB" id="A0ABD0PGX3"/>
<comment type="caution">
    <text evidence="1">The sequence shown here is derived from an EMBL/GenBank/DDBJ whole genome shotgun (WGS) entry which is preliminary data.</text>
</comment>
<protein>
    <submittedName>
        <fullName evidence="1">Uncharacterized protein</fullName>
    </submittedName>
</protein>
<evidence type="ECO:0000313" key="2">
    <source>
        <dbReference type="Proteomes" id="UP001529510"/>
    </source>
</evidence>
<keyword evidence="2" id="KW-1185">Reference proteome</keyword>
<reference evidence="1 2" key="1">
    <citation type="submission" date="2024-05" db="EMBL/GenBank/DDBJ databases">
        <title>Genome sequencing and assembly of Indian major carp, Cirrhinus mrigala (Hamilton, 1822).</title>
        <authorList>
            <person name="Mohindra V."/>
            <person name="Chowdhury L.M."/>
            <person name="Lal K."/>
            <person name="Jena J.K."/>
        </authorList>
    </citation>
    <scope>NUCLEOTIDE SEQUENCE [LARGE SCALE GENOMIC DNA]</scope>
    <source>
        <strain evidence="1">CM1030</strain>
        <tissue evidence="1">Blood</tissue>
    </source>
</reference>
<dbReference type="Proteomes" id="UP001529510">
    <property type="component" value="Unassembled WGS sequence"/>
</dbReference>
<feature type="non-terminal residue" evidence="1">
    <location>
        <position position="63"/>
    </location>
</feature>
<feature type="non-terminal residue" evidence="1">
    <location>
        <position position="1"/>
    </location>
</feature>
<sequence>HLPVVEVRMSVKGWWEGCEEQTERAIPANVTNIRDESSWLPLHADQEYVLQVSLRRLNAGHQR</sequence>
<gene>
    <name evidence="1" type="ORF">M9458_033378</name>
</gene>
<accession>A0ABD0PGX3</accession>
<evidence type="ECO:0000313" key="1">
    <source>
        <dbReference type="EMBL" id="KAL0173067.1"/>
    </source>
</evidence>
<name>A0ABD0PGX3_CIRMR</name>
<organism evidence="1 2">
    <name type="scientific">Cirrhinus mrigala</name>
    <name type="common">Mrigala</name>
    <dbReference type="NCBI Taxonomy" id="683832"/>
    <lineage>
        <taxon>Eukaryota</taxon>
        <taxon>Metazoa</taxon>
        <taxon>Chordata</taxon>
        <taxon>Craniata</taxon>
        <taxon>Vertebrata</taxon>
        <taxon>Euteleostomi</taxon>
        <taxon>Actinopterygii</taxon>
        <taxon>Neopterygii</taxon>
        <taxon>Teleostei</taxon>
        <taxon>Ostariophysi</taxon>
        <taxon>Cypriniformes</taxon>
        <taxon>Cyprinidae</taxon>
        <taxon>Labeoninae</taxon>
        <taxon>Labeonini</taxon>
        <taxon>Cirrhinus</taxon>
    </lineage>
</organism>